<evidence type="ECO:0000313" key="3">
    <source>
        <dbReference type="EMBL" id="KAL0926302.1"/>
    </source>
</evidence>
<dbReference type="Proteomes" id="UP001552299">
    <property type="component" value="Unassembled WGS sequence"/>
</dbReference>
<protein>
    <submittedName>
        <fullName evidence="3">Uncharacterized protein</fullName>
    </submittedName>
</protein>
<organism evidence="3 4">
    <name type="scientific">Dendrobium thyrsiflorum</name>
    <name type="common">Pinecone-like raceme dendrobium</name>
    <name type="synonym">Orchid</name>
    <dbReference type="NCBI Taxonomy" id="117978"/>
    <lineage>
        <taxon>Eukaryota</taxon>
        <taxon>Viridiplantae</taxon>
        <taxon>Streptophyta</taxon>
        <taxon>Embryophyta</taxon>
        <taxon>Tracheophyta</taxon>
        <taxon>Spermatophyta</taxon>
        <taxon>Magnoliopsida</taxon>
        <taxon>Liliopsida</taxon>
        <taxon>Asparagales</taxon>
        <taxon>Orchidaceae</taxon>
        <taxon>Epidendroideae</taxon>
        <taxon>Malaxideae</taxon>
        <taxon>Dendrobiinae</taxon>
        <taxon>Dendrobium</taxon>
    </lineage>
</organism>
<name>A0ABD0VUU5_DENTH</name>
<feature type="compositionally biased region" description="Basic and acidic residues" evidence="1">
    <location>
        <begin position="222"/>
        <end position="241"/>
    </location>
</feature>
<feature type="transmembrane region" description="Helical" evidence="2">
    <location>
        <begin position="36"/>
        <end position="53"/>
    </location>
</feature>
<evidence type="ECO:0000313" key="4">
    <source>
        <dbReference type="Proteomes" id="UP001552299"/>
    </source>
</evidence>
<evidence type="ECO:0000256" key="2">
    <source>
        <dbReference type="SAM" id="Phobius"/>
    </source>
</evidence>
<feature type="transmembrane region" description="Helical" evidence="2">
    <location>
        <begin position="7"/>
        <end position="30"/>
    </location>
</feature>
<feature type="transmembrane region" description="Helical" evidence="2">
    <location>
        <begin position="89"/>
        <end position="110"/>
    </location>
</feature>
<keyword evidence="2" id="KW-1133">Transmembrane helix</keyword>
<feature type="compositionally biased region" description="Polar residues" evidence="1">
    <location>
        <begin position="248"/>
        <end position="257"/>
    </location>
</feature>
<feature type="region of interest" description="Disordered" evidence="1">
    <location>
        <begin position="195"/>
        <end position="257"/>
    </location>
</feature>
<keyword evidence="4" id="KW-1185">Reference proteome</keyword>
<gene>
    <name evidence="3" type="ORF">M5K25_002518</name>
</gene>
<evidence type="ECO:0000256" key="1">
    <source>
        <dbReference type="SAM" id="MobiDB-lite"/>
    </source>
</evidence>
<reference evidence="3 4" key="1">
    <citation type="journal article" date="2024" name="Plant Biotechnol. J.">
        <title>Dendrobium thyrsiflorum genome and its molecular insights into genes involved in important horticultural traits.</title>
        <authorList>
            <person name="Chen B."/>
            <person name="Wang J.Y."/>
            <person name="Zheng P.J."/>
            <person name="Li K.L."/>
            <person name="Liang Y.M."/>
            <person name="Chen X.F."/>
            <person name="Zhang C."/>
            <person name="Zhao X."/>
            <person name="He X."/>
            <person name="Zhang G.Q."/>
            <person name="Liu Z.J."/>
            <person name="Xu Q."/>
        </authorList>
    </citation>
    <scope>NUCLEOTIDE SEQUENCE [LARGE SCALE GENOMIC DNA]</scope>
    <source>
        <strain evidence="3">GZMU011</strain>
    </source>
</reference>
<comment type="caution">
    <text evidence="3">The sequence shown here is derived from an EMBL/GenBank/DDBJ whole genome shotgun (WGS) entry which is preliminary data.</text>
</comment>
<feature type="transmembrane region" description="Helical" evidence="2">
    <location>
        <begin position="154"/>
        <end position="175"/>
    </location>
</feature>
<dbReference type="AlphaFoldDB" id="A0ABD0VUU5"/>
<accession>A0ABD0VUU5</accession>
<proteinExistence type="predicted"/>
<sequence>MDTFSEWSLVVSLVVSCVAAWFSVHAPLVFPCFNPWLAAVGAVVLLLSGAFWAAEPWAVLATEQWDFGLLPSPLLLAFAPLVFPCFNPWLAAVGGGGFGFCVAFWGPVFWDLRFSLSLLEPCPHFPVFWLLFCCCLVPFGLLNRGMFWLLNSGILAFSLPLSYWLLWAAFVYFVLASPKLLSSLEARASNSKAAKWPGQEGEKKQMGRKKATPTFPKAVVIPKERKKEPHLGSDTKEEDVTPTKSRKVCQSTTKKNV</sequence>
<dbReference type="EMBL" id="JANQDX010000003">
    <property type="protein sequence ID" value="KAL0926302.1"/>
    <property type="molecule type" value="Genomic_DNA"/>
</dbReference>
<keyword evidence="2" id="KW-0472">Membrane</keyword>
<keyword evidence="2" id="KW-0812">Transmembrane</keyword>
<feature type="transmembrane region" description="Helical" evidence="2">
    <location>
        <begin position="122"/>
        <end position="142"/>
    </location>
</feature>